<comment type="subcellular location">
    <subcellularLocation>
        <location evidence="2">Membrane</location>
        <topology evidence="2">Single-pass membrane protein</topology>
    </subcellularLocation>
</comment>
<dbReference type="PANTHER" id="PTHR24286:SF305">
    <property type="entry name" value="CYTOCHROME P450 708A2"/>
    <property type="match status" value="1"/>
</dbReference>
<accession>A0A2N9G613</accession>
<evidence type="ECO:0000256" key="2">
    <source>
        <dbReference type="ARBA" id="ARBA00004167"/>
    </source>
</evidence>
<proteinExistence type="inferred from homology"/>
<dbReference type="PROSITE" id="PS00086">
    <property type="entry name" value="CYTOCHROME_P450"/>
    <property type="match status" value="1"/>
</dbReference>
<evidence type="ECO:0000256" key="11">
    <source>
        <dbReference type="ARBA" id="ARBA00023136"/>
    </source>
</evidence>
<keyword evidence="9 12" id="KW-0408">Iron</keyword>
<keyword evidence="7" id="KW-1133">Transmembrane helix</keyword>
<evidence type="ECO:0000256" key="8">
    <source>
        <dbReference type="ARBA" id="ARBA00023002"/>
    </source>
</evidence>
<dbReference type="GO" id="GO:0016705">
    <property type="term" value="F:oxidoreductase activity, acting on paired donors, with incorporation or reduction of molecular oxygen"/>
    <property type="evidence" value="ECO:0007669"/>
    <property type="project" value="InterPro"/>
</dbReference>
<dbReference type="FunFam" id="1.10.630.10:FF:000020">
    <property type="entry name" value="Cytochrome P450 family protein"/>
    <property type="match status" value="1"/>
</dbReference>
<dbReference type="InterPro" id="IPR017972">
    <property type="entry name" value="Cyt_P450_CS"/>
</dbReference>
<keyword evidence="4 12" id="KW-0349">Heme</keyword>
<dbReference type="GO" id="GO:0020037">
    <property type="term" value="F:heme binding"/>
    <property type="evidence" value="ECO:0007669"/>
    <property type="project" value="InterPro"/>
</dbReference>
<evidence type="ECO:0000256" key="12">
    <source>
        <dbReference type="PIRSR" id="PIRSR602401-1"/>
    </source>
</evidence>
<keyword evidence="5" id="KW-0812">Transmembrane</keyword>
<dbReference type="InterPro" id="IPR002401">
    <property type="entry name" value="Cyt_P450_E_grp-I"/>
</dbReference>
<sequence>MWTVGLCIVAVVVIYFSYWLNKWSNPKCNGVLPPGSMGLPLIGETLQWIVPSYSLDLHPFIKKRAQRYGTIFRTSVAGRPVVMSTDLEFNHYIVNQEGRLAELWSMDSFAKLFGQEGENKTNAVGLVHKCMRSLVLGHFGAESLKEKLLPQIEEFVNKTLQTWSSQNSIEVKHAASVMVFDFSAKQFFSYDAEKSQTNMAEKFTNTLGGFMSFPLNIPGTAYHKCLKDQKEALNWLRKIVKAKIISPEKHRGDFLDQAINDMDKEKLLSEDFLVSSLFGLLYASFESVSPLSLTLKLLADHPAVLQELEAEHEAILKNRENPNSMLTWDEYKSMTFTLQVINEALRLGNAAPGLLRKALRDIEFKGYTIPSGWTIMLVNSAFQVNPNTFKDPLAFNPWRWKELDPLVVSKNFMPFGGGIRQCAGAEYSKTFMATFLHVLVTKYRWTKVKGGNIARNPVLGFMDGLHINFSKKSN</sequence>
<dbReference type="GO" id="GO:0010268">
    <property type="term" value="P:brassinosteroid homeostasis"/>
    <property type="evidence" value="ECO:0007669"/>
    <property type="project" value="TreeGrafter"/>
</dbReference>
<evidence type="ECO:0000256" key="6">
    <source>
        <dbReference type="ARBA" id="ARBA00022723"/>
    </source>
</evidence>
<evidence type="ECO:0000256" key="3">
    <source>
        <dbReference type="ARBA" id="ARBA00010617"/>
    </source>
</evidence>
<dbReference type="AlphaFoldDB" id="A0A2N9G613"/>
<dbReference type="GO" id="GO:0016132">
    <property type="term" value="P:brassinosteroid biosynthetic process"/>
    <property type="evidence" value="ECO:0007669"/>
    <property type="project" value="TreeGrafter"/>
</dbReference>
<evidence type="ECO:0000256" key="9">
    <source>
        <dbReference type="ARBA" id="ARBA00023004"/>
    </source>
</evidence>
<dbReference type="Pfam" id="PF00067">
    <property type="entry name" value="p450"/>
    <property type="match status" value="1"/>
</dbReference>
<dbReference type="EMBL" id="OIVN01001495">
    <property type="protein sequence ID" value="SPC94631.1"/>
    <property type="molecule type" value="Genomic_DNA"/>
</dbReference>
<keyword evidence="11" id="KW-0472">Membrane</keyword>
<evidence type="ECO:0000256" key="10">
    <source>
        <dbReference type="ARBA" id="ARBA00023033"/>
    </source>
</evidence>
<evidence type="ECO:0000256" key="7">
    <source>
        <dbReference type="ARBA" id="ARBA00022989"/>
    </source>
</evidence>
<evidence type="ECO:0008006" key="15">
    <source>
        <dbReference type="Google" id="ProtNLM"/>
    </source>
</evidence>
<name>A0A2N9G613_FAGSY</name>
<dbReference type="Gene3D" id="1.10.630.10">
    <property type="entry name" value="Cytochrome P450"/>
    <property type="match status" value="1"/>
</dbReference>
<dbReference type="InterPro" id="IPR001128">
    <property type="entry name" value="Cyt_P450"/>
</dbReference>
<comment type="similarity">
    <text evidence="3 13">Belongs to the cytochrome P450 family.</text>
</comment>
<evidence type="ECO:0000256" key="1">
    <source>
        <dbReference type="ARBA" id="ARBA00001971"/>
    </source>
</evidence>
<dbReference type="GO" id="GO:0016125">
    <property type="term" value="P:sterol metabolic process"/>
    <property type="evidence" value="ECO:0007669"/>
    <property type="project" value="TreeGrafter"/>
</dbReference>
<organism evidence="14">
    <name type="scientific">Fagus sylvatica</name>
    <name type="common">Beechnut</name>
    <dbReference type="NCBI Taxonomy" id="28930"/>
    <lineage>
        <taxon>Eukaryota</taxon>
        <taxon>Viridiplantae</taxon>
        <taxon>Streptophyta</taxon>
        <taxon>Embryophyta</taxon>
        <taxon>Tracheophyta</taxon>
        <taxon>Spermatophyta</taxon>
        <taxon>Magnoliopsida</taxon>
        <taxon>eudicotyledons</taxon>
        <taxon>Gunneridae</taxon>
        <taxon>Pentapetalae</taxon>
        <taxon>rosids</taxon>
        <taxon>fabids</taxon>
        <taxon>Fagales</taxon>
        <taxon>Fagaceae</taxon>
        <taxon>Fagus</taxon>
    </lineage>
</organism>
<dbReference type="PANTHER" id="PTHR24286">
    <property type="entry name" value="CYTOCHROME P450 26"/>
    <property type="match status" value="1"/>
</dbReference>
<reference evidence="14" key="1">
    <citation type="submission" date="2018-02" db="EMBL/GenBank/DDBJ databases">
        <authorList>
            <person name="Cohen D.B."/>
            <person name="Kent A.D."/>
        </authorList>
    </citation>
    <scope>NUCLEOTIDE SEQUENCE</scope>
</reference>
<evidence type="ECO:0000256" key="5">
    <source>
        <dbReference type="ARBA" id="ARBA00022692"/>
    </source>
</evidence>
<dbReference type="InterPro" id="IPR036396">
    <property type="entry name" value="Cyt_P450_sf"/>
</dbReference>
<gene>
    <name evidence="14" type="ORF">FSB_LOCUS22513</name>
</gene>
<keyword evidence="8 13" id="KW-0560">Oxidoreductase</keyword>
<dbReference type="CDD" id="cd11043">
    <property type="entry name" value="CYP90-like"/>
    <property type="match status" value="1"/>
</dbReference>
<feature type="binding site" description="axial binding residue" evidence="12">
    <location>
        <position position="422"/>
    </location>
    <ligand>
        <name>heme</name>
        <dbReference type="ChEBI" id="CHEBI:30413"/>
    </ligand>
    <ligandPart>
        <name>Fe</name>
        <dbReference type="ChEBI" id="CHEBI:18248"/>
    </ligandPart>
</feature>
<dbReference type="SUPFAM" id="SSF48264">
    <property type="entry name" value="Cytochrome P450"/>
    <property type="match status" value="1"/>
</dbReference>
<evidence type="ECO:0000256" key="4">
    <source>
        <dbReference type="ARBA" id="ARBA00022617"/>
    </source>
</evidence>
<comment type="cofactor">
    <cofactor evidence="1 12">
        <name>heme</name>
        <dbReference type="ChEBI" id="CHEBI:30413"/>
    </cofactor>
</comment>
<evidence type="ECO:0000313" key="14">
    <source>
        <dbReference type="EMBL" id="SPC94631.1"/>
    </source>
</evidence>
<dbReference type="GO" id="GO:0004497">
    <property type="term" value="F:monooxygenase activity"/>
    <property type="evidence" value="ECO:0007669"/>
    <property type="project" value="UniProtKB-KW"/>
</dbReference>
<evidence type="ECO:0000256" key="13">
    <source>
        <dbReference type="RuleBase" id="RU000461"/>
    </source>
</evidence>
<protein>
    <recommendedName>
        <fullName evidence="15">Cytochrome P450</fullName>
    </recommendedName>
</protein>
<keyword evidence="6 12" id="KW-0479">Metal-binding</keyword>
<dbReference type="PRINTS" id="PR00463">
    <property type="entry name" value="EP450I"/>
</dbReference>
<keyword evidence="10 13" id="KW-0503">Monooxygenase</keyword>
<dbReference type="GO" id="GO:0016020">
    <property type="term" value="C:membrane"/>
    <property type="evidence" value="ECO:0007669"/>
    <property type="project" value="UniProtKB-SubCell"/>
</dbReference>
<dbReference type="GO" id="GO:0005506">
    <property type="term" value="F:iron ion binding"/>
    <property type="evidence" value="ECO:0007669"/>
    <property type="project" value="InterPro"/>
</dbReference>